<dbReference type="Proteomes" id="UP000284202">
    <property type="component" value="Unassembled WGS sequence"/>
</dbReference>
<dbReference type="OrthoDB" id="7193207at2"/>
<evidence type="ECO:0000313" key="1">
    <source>
        <dbReference type="EMBL" id="RJE83237.1"/>
    </source>
</evidence>
<dbReference type="EMBL" id="QZCG01000012">
    <property type="protein sequence ID" value="RJE83237.1"/>
    <property type="molecule type" value="Genomic_DNA"/>
</dbReference>
<organism evidence="1 2">
    <name type="scientific">Paracoccus onubensis</name>
    <dbReference type="NCBI Taxonomy" id="1675788"/>
    <lineage>
        <taxon>Bacteria</taxon>
        <taxon>Pseudomonadati</taxon>
        <taxon>Pseudomonadota</taxon>
        <taxon>Alphaproteobacteria</taxon>
        <taxon>Rhodobacterales</taxon>
        <taxon>Paracoccaceae</taxon>
        <taxon>Paracoccus</taxon>
    </lineage>
</organism>
<proteinExistence type="predicted"/>
<dbReference type="AlphaFoldDB" id="A0A418SQX4"/>
<accession>A0A418SQX4</accession>
<comment type="caution">
    <text evidence="1">The sequence shown here is derived from an EMBL/GenBank/DDBJ whole genome shotgun (WGS) entry which is preliminary data.</text>
</comment>
<protein>
    <submittedName>
        <fullName evidence="1">Uncharacterized protein</fullName>
    </submittedName>
</protein>
<reference evidence="2" key="1">
    <citation type="submission" date="2018-09" db="EMBL/GenBank/DDBJ databases">
        <title>Acidovorax cavernicola nov. sp. isolated from Gruta de las Maravillas (Aracena, Spain).</title>
        <authorList>
            <person name="Jurado V."/>
            <person name="Gutierrez-Patricio S."/>
            <person name="Gonzalez-Pimentel J.L."/>
            <person name="Miller A.Z."/>
            <person name="Laiz L."/>
            <person name="Saiz-Jimenez C."/>
        </authorList>
    </citation>
    <scope>NUCLEOTIDE SEQUENCE [LARGE SCALE GENOMIC DNA]</scope>
    <source>
        <strain evidence="2">1011MAR3C25</strain>
    </source>
</reference>
<gene>
    <name evidence="1" type="ORF">D3P04_16725</name>
</gene>
<evidence type="ECO:0000313" key="2">
    <source>
        <dbReference type="Proteomes" id="UP000284202"/>
    </source>
</evidence>
<keyword evidence="2" id="KW-1185">Reference proteome</keyword>
<name>A0A418SQX4_9RHOB</name>
<sequence length="40" mass="4718">MSEWTVTDNWPDPVPVTETEIEVFERWFGDLFDELFGPDA</sequence>